<organism evidence="2 3">
    <name type="scientific">Ornithinimicrobium humiphilum</name>
    <dbReference type="NCBI Taxonomy" id="125288"/>
    <lineage>
        <taxon>Bacteria</taxon>
        <taxon>Bacillati</taxon>
        <taxon>Actinomycetota</taxon>
        <taxon>Actinomycetes</taxon>
        <taxon>Micrococcales</taxon>
        <taxon>Ornithinimicrobiaceae</taxon>
        <taxon>Ornithinimicrobium</taxon>
    </lineage>
</organism>
<keyword evidence="3" id="KW-1185">Reference proteome</keyword>
<sequence length="272" mass="28898">MSVVPVYSIAKSSTAAAALLSFDPEAPVGTVLPDLPSVLARLTFRDLLSHRSGLEDYAGWPDYGPAVAARETPWPVADVLGRARVGEPGRFVYSNIGYLLVRLALETKHGTPFFEVLDDLVLGPLGIQAWPFSEPEDWDHCDHPAIDDSLRRYHLGWVYTGTFAAEPDEAARGIALILQGRLGADVAAAMKRTMPVDVPADDPFAPTAGYGLGLMTHGIPVSAVGHGGGGPGFSLFAAASADGTRWRGEVGATERPDEDLVRRCLEAVANPA</sequence>
<proteinExistence type="predicted"/>
<protein>
    <submittedName>
        <fullName evidence="2">Beta-lactamase</fullName>
    </submittedName>
</protein>
<reference evidence="2 3" key="1">
    <citation type="submission" date="2019-06" db="EMBL/GenBank/DDBJ databases">
        <title>Sequencing the genomes of 1000 actinobacteria strains.</title>
        <authorList>
            <person name="Klenk H.-P."/>
        </authorList>
    </citation>
    <scope>NUCLEOTIDE SEQUENCE [LARGE SCALE GENOMIC DNA]</scope>
    <source>
        <strain evidence="2 3">DSM 12362</strain>
    </source>
</reference>
<dbReference type="Gene3D" id="3.40.710.10">
    <property type="entry name" value="DD-peptidase/beta-lactamase superfamily"/>
    <property type="match status" value="1"/>
</dbReference>
<gene>
    <name evidence="2" type="ORF">FB476_0184</name>
</gene>
<dbReference type="InterPro" id="IPR012338">
    <property type="entry name" value="Beta-lactam/transpept-like"/>
</dbReference>
<dbReference type="SUPFAM" id="SSF56601">
    <property type="entry name" value="beta-lactamase/transpeptidase-like"/>
    <property type="match status" value="1"/>
</dbReference>
<dbReference type="Pfam" id="PF00144">
    <property type="entry name" value="Beta-lactamase"/>
    <property type="match status" value="1"/>
</dbReference>
<dbReference type="Proteomes" id="UP000315133">
    <property type="component" value="Unassembled WGS sequence"/>
</dbReference>
<dbReference type="PANTHER" id="PTHR46825:SF9">
    <property type="entry name" value="BETA-LACTAMASE-RELATED DOMAIN-CONTAINING PROTEIN"/>
    <property type="match status" value="1"/>
</dbReference>
<evidence type="ECO:0000313" key="2">
    <source>
        <dbReference type="EMBL" id="TQM95345.1"/>
    </source>
</evidence>
<dbReference type="PANTHER" id="PTHR46825">
    <property type="entry name" value="D-ALANYL-D-ALANINE-CARBOXYPEPTIDASE/ENDOPEPTIDASE AMPH"/>
    <property type="match status" value="1"/>
</dbReference>
<accession>A0A543KJU2</accession>
<dbReference type="InterPro" id="IPR050491">
    <property type="entry name" value="AmpC-like"/>
</dbReference>
<evidence type="ECO:0000259" key="1">
    <source>
        <dbReference type="Pfam" id="PF00144"/>
    </source>
</evidence>
<dbReference type="AlphaFoldDB" id="A0A543KJU2"/>
<feature type="domain" description="Beta-lactamase-related" evidence="1">
    <location>
        <begin position="3"/>
        <end position="236"/>
    </location>
</feature>
<dbReference type="EMBL" id="VFPU01000001">
    <property type="protein sequence ID" value="TQM95345.1"/>
    <property type="molecule type" value="Genomic_DNA"/>
</dbReference>
<name>A0A543KJU2_9MICO</name>
<comment type="caution">
    <text evidence="2">The sequence shown here is derived from an EMBL/GenBank/DDBJ whole genome shotgun (WGS) entry which is preliminary data.</text>
</comment>
<evidence type="ECO:0000313" key="3">
    <source>
        <dbReference type="Proteomes" id="UP000315133"/>
    </source>
</evidence>
<dbReference type="RefSeq" id="WP_170233485.1">
    <property type="nucleotide sequence ID" value="NZ_BAAAIL010000003.1"/>
</dbReference>
<dbReference type="InterPro" id="IPR001466">
    <property type="entry name" value="Beta-lactam-related"/>
</dbReference>